<dbReference type="InterPro" id="IPR028994">
    <property type="entry name" value="Integrin_alpha_N"/>
</dbReference>
<dbReference type="Pfam" id="PF13472">
    <property type="entry name" value="Lipase_GDSL_2"/>
    <property type="match status" value="1"/>
</dbReference>
<proteinExistence type="predicted"/>
<organism evidence="4 5">
    <name type="scientific">Cephalotrichum gorgonifer</name>
    <dbReference type="NCBI Taxonomy" id="2041049"/>
    <lineage>
        <taxon>Eukaryota</taxon>
        <taxon>Fungi</taxon>
        <taxon>Dikarya</taxon>
        <taxon>Ascomycota</taxon>
        <taxon>Pezizomycotina</taxon>
        <taxon>Sordariomycetes</taxon>
        <taxon>Hypocreomycetidae</taxon>
        <taxon>Microascales</taxon>
        <taxon>Microascaceae</taxon>
        <taxon>Cephalotrichum</taxon>
    </lineage>
</organism>
<dbReference type="InterPro" id="IPR013830">
    <property type="entry name" value="SGNH_hydro"/>
</dbReference>
<evidence type="ECO:0000313" key="4">
    <source>
        <dbReference type="EMBL" id="SPO00343.1"/>
    </source>
</evidence>
<dbReference type="PANTHER" id="PTHR30383:SF31">
    <property type="entry name" value="SGNH HYDROLASE-TYPE ESTERASE DOMAIN-CONTAINING PROTEIN-RELATED"/>
    <property type="match status" value="1"/>
</dbReference>
<evidence type="ECO:0000256" key="2">
    <source>
        <dbReference type="SAM" id="SignalP"/>
    </source>
</evidence>
<protein>
    <submittedName>
        <fullName evidence="4">Related to acetylxylan esterase</fullName>
    </submittedName>
</protein>
<dbReference type="SUPFAM" id="SSF69318">
    <property type="entry name" value="Integrin alpha N-terminal domain"/>
    <property type="match status" value="1"/>
</dbReference>
<feature type="chain" id="PRO_5041941918" evidence="2">
    <location>
        <begin position="34"/>
        <end position="1417"/>
    </location>
</feature>
<evidence type="ECO:0000259" key="3">
    <source>
        <dbReference type="Pfam" id="PF13472"/>
    </source>
</evidence>
<accession>A0AAE8MW62</accession>
<dbReference type="Pfam" id="PF13517">
    <property type="entry name" value="FG-GAP_3"/>
    <property type="match status" value="2"/>
</dbReference>
<dbReference type="Gene3D" id="3.40.50.1110">
    <property type="entry name" value="SGNH hydrolase"/>
    <property type="match status" value="1"/>
</dbReference>
<dbReference type="EMBL" id="ONZQ02000003">
    <property type="protein sequence ID" value="SPO00343.1"/>
    <property type="molecule type" value="Genomic_DNA"/>
</dbReference>
<dbReference type="GO" id="GO:0004622">
    <property type="term" value="F:phosphatidylcholine lysophospholipase activity"/>
    <property type="evidence" value="ECO:0007669"/>
    <property type="project" value="TreeGrafter"/>
</dbReference>
<dbReference type="PANTHER" id="PTHR30383">
    <property type="entry name" value="THIOESTERASE 1/PROTEASE 1/LYSOPHOSPHOLIPASE L1"/>
    <property type="match status" value="1"/>
</dbReference>
<dbReference type="InterPro" id="IPR013517">
    <property type="entry name" value="FG-GAP"/>
</dbReference>
<evidence type="ECO:0000256" key="1">
    <source>
        <dbReference type="ARBA" id="ARBA00022729"/>
    </source>
</evidence>
<reference evidence="4" key="1">
    <citation type="submission" date="2018-03" db="EMBL/GenBank/DDBJ databases">
        <authorList>
            <person name="Guldener U."/>
        </authorList>
    </citation>
    <scope>NUCLEOTIDE SEQUENCE</scope>
</reference>
<dbReference type="InterPro" id="IPR051532">
    <property type="entry name" value="Ester_Hydrolysis_Enzymes"/>
</dbReference>
<dbReference type="SUPFAM" id="SSF52266">
    <property type="entry name" value="SGNH hydrolase"/>
    <property type="match status" value="1"/>
</dbReference>
<sequence length="1417" mass="155963">MKQPLASAGTGTALAMAYCSCLLLALLAPVVNALPTNGVANVTSRGHAKYLDFYEPGSDLGHAAHLQGREDKPFYLRIMPLGASITKGEPAPPDDTERNGYRKPIRDRLRQDGWFVNMVGSVGDWGTMMDRENEGWPGLRVSEVHGKAKASVPSLKPNLFLINAGTNDATQNREDDSPATAHLRMRAMMLDLIAMVPEATLILSTLLPYTGSAAGAVDRCRMINDNYRRMGNELIASGYKVLLADMDDGFITGGDIFDGTHPTLEGRRKMAAVWYEAFQRAEKAGMLSKPSDDVNFVDGSENFQCEKKFGSGNTSGRAGWQVLAAADPLISNDGPYRHGSEARGTLVTSNMMIEDQTWFWFAQLVNQGADRGGEWDDLVEAKMETEDRGQSYKKRTLTMRMNTGGGTFGDPVTLNIGDGCIPRGIRWGDVNNDGLDDFICIGVDGSMFVSVNVGGNPPKFEWRGQARGPTNGYEQKHVRLGDIDGDGRLDYCLIGDDGNIRCWRNGGLGDLPAYWQDMSPGQPIFLAKGMGDIRGVRFVDINGDFRADWIWIDETGKTVIYINQRGSDKSMTPSWVQAASSHGGGFDLVDSGSRKFIQFGRVFGSGRADYAWIQKGDCDDKAPGLKKCDWKINVWENKGGGGRFQKGDGAYWGDMRGRGVDDYIWISPSGVVNVFPNQNTKEDTTRDATRGIWGGSIRALETSFDRRALHIGDWDGDGRDDVIAVDKWSGALTVWFSGWSGGTDFKFRKESIAGSANTCRAGWGVGYFDNGHHFADITGEGRVDYLCMEPSGRVTGWLNDGSSTLRSVGQVKFSEDLDRANFRFADVNGDGKADLIWTDKFIGDAEVWQNDRELAEDERMSGSKFHWMPKGKLYLGSSRGPNLHFPNLGGQGRADMVQVDPTTAHGWAWYNMCPASSGNGGPLDDAVMNGNLPAYTPAAPGNPGTPGGEEDDKAICGGTVAKLDKELWQDLGMGDWLDLRLRYYANSQDGWPNVGTEGGVPRVIAEYDLRNHDEMLNWPGQCQAIESTCTLADSDYRDNCIGRARRSFAVFAMSRYSRFLQLHYNSLTDEALIQGLAVAKMTTVFINPYQGSDVEMNNAGWLTMAAGFATTLGAIAGPAGVFLGSIVGGSLTVAAGFAGSASLPEMDPKFTSYADLSDNFSRAITKARDNFEKQYDSIITKMPPKGDLAAGTKLSRVLASGDFANQDIGTGETAIDSKFQRRMIRASLIASMWNSQKLFIAKFPTGGLNYYTTSGFRNWNPCFGENRTESDMHKHVHCFDDAAWVILEQPQGFGTQYMWRKFGQDHDTLKNDYDLEPSELIHAAERVQRLTRTFKSTDMNALSDYFTDLANDPSGNIRREDLLHFNVPVCYLEGLDTSGYHPACGTRVDQCPYYAIAHYCQQMYLSDTVSWPYYNNF</sequence>
<gene>
    <name evidence="4" type="ORF">DNG_03188</name>
</gene>
<name>A0AAE8MW62_9PEZI</name>
<dbReference type="Proteomes" id="UP001187682">
    <property type="component" value="Unassembled WGS sequence"/>
</dbReference>
<keyword evidence="5" id="KW-1185">Reference proteome</keyword>
<comment type="caution">
    <text evidence="4">The sequence shown here is derived from an EMBL/GenBank/DDBJ whole genome shotgun (WGS) entry which is preliminary data.</text>
</comment>
<dbReference type="InterPro" id="IPR036514">
    <property type="entry name" value="SGNH_hydro_sf"/>
</dbReference>
<feature type="domain" description="SGNH hydrolase-type esterase" evidence="3">
    <location>
        <begin position="81"/>
        <end position="268"/>
    </location>
</feature>
<evidence type="ECO:0000313" key="5">
    <source>
        <dbReference type="Proteomes" id="UP001187682"/>
    </source>
</evidence>
<keyword evidence="1 2" id="KW-0732">Signal</keyword>
<feature type="signal peptide" evidence="2">
    <location>
        <begin position="1"/>
        <end position="33"/>
    </location>
</feature>